<comment type="caution">
    <text evidence="2">The sequence shown here is derived from an EMBL/GenBank/DDBJ whole genome shotgun (WGS) entry which is preliminary data.</text>
</comment>
<feature type="domain" description="HTH araC/xylS-type" evidence="1">
    <location>
        <begin position="151"/>
        <end position="231"/>
    </location>
</feature>
<protein>
    <submittedName>
        <fullName evidence="2">AraC-like DNA-binding protein</fullName>
    </submittedName>
</protein>
<evidence type="ECO:0000259" key="1">
    <source>
        <dbReference type="PROSITE" id="PS01124"/>
    </source>
</evidence>
<accession>A0A366DKR4</accession>
<dbReference type="PROSITE" id="PS01124">
    <property type="entry name" value="HTH_ARAC_FAMILY_2"/>
    <property type="match status" value="1"/>
</dbReference>
<sequence>MISARVDWSLERNDRLVRFASLHGVDAYGASGGAATTAHSQPAWKLALPVGGVLTFDGHEVPGVLVPPQVRHTCTASEGFVAVLLNPWLLPRSEDPRPLDTLSAARLLDALGSEWDLTAVHDELTATIGSPPALDPRLRHAVTHCATATDLSALATDAGLSPPRLRTLARTSLGIPLHRVRQWHRLRAALASAPHHTPAEAAYLGDFADQAHFTRTARALLGRTPADLRGR</sequence>
<dbReference type="OrthoDB" id="4549023at2"/>
<dbReference type="EMBL" id="QNRE01000005">
    <property type="protein sequence ID" value="RBO90670.1"/>
    <property type="molecule type" value="Genomic_DNA"/>
</dbReference>
<dbReference type="SMART" id="SM00342">
    <property type="entry name" value="HTH_ARAC"/>
    <property type="match status" value="1"/>
</dbReference>
<reference evidence="2 3" key="1">
    <citation type="submission" date="2018-06" db="EMBL/GenBank/DDBJ databases">
        <title>Genomic Encyclopedia of Type Strains, Phase IV (KMG-IV): sequencing the most valuable type-strain genomes for metagenomic binning, comparative biology and taxonomic classification.</title>
        <authorList>
            <person name="Goeker M."/>
        </authorList>
    </citation>
    <scope>NUCLEOTIDE SEQUENCE [LARGE SCALE GENOMIC DNA]</scope>
    <source>
        <strain evidence="2 3">DSM 44599</strain>
    </source>
</reference>
<dbReference type="GO" id="GO:0003700">
    <property type="term" value="F:DNA-binding transcription factor activity"/>
    <property type="evidence" value="ECO:0007669"/>
    <property type="project" value="InterPro"/>
</dbReference>
<gene>
    <name evidence="2" type="ORF">DFR74_10572</name>
</gene>
<dbReference type="Pfam" id="PF12833">
    <property type="entry name" value="HTH_18"/>
    <property type="match status" value="1"/>
</dbReference>
<dbReference type="STRING" id="1210090.GCA_001613185_01650"/>
<keyword evidence="3" id="KW-1185">Reference proteome</keyword>
<dbReference type="Proteomes" id="UP000252586">
    <property type="component" value="Unassembled WGS sequence"/>
</dbReference>
<name>A0A366DKR4_9NOCA</name>
<dbReference type="Gene3D" id="1.10.10.60">
    <property type="entry name" value="Homeodomain-like"/>
    <property type="match status" value="1"/>
</dbReference>
<evidence type="ECO:0000313" key="3">
    <source>
        <dbReference type="Proteomes" id="UP000252586"/>
    </source>
</evidence>
<organism evidence="2 3">
    <name type="scientific">Nocardia puris</name>
    <dbReference type="NCBI Taxonomy" id="208602"/>
    <lineage>
        <taxon>Bacteria</taxon>
        <taxon>Bacillati</taxon>
        <taxon>Actinomycetota</taxon>
        <taxon>Actinomycetes</taxon>
        <taxon>Mycobacteriales</taxon>
        <taxon>Nocardiaceae</taxon>
        <taxon>Nocardia</taxon>
    </lineage>
</organism>
<dbReference type="GO" id="GO:0043565">
    <property type="term" value="F:sequence-specific DNA binding"/>
    <property type="evidence" value="ECO:0007669"/>
    <property type="project" value="InterPro"/>
</dbReference>
<dbReference type="AlphaFoldDB" id="A0A366DKR4"/>
<proteinExistence type="predicted"/>
<evidence type="ECO:0000313" key="2">
    <source>
        <dbReference type="EMBL" id="RBO90670.1"/>
    </source>
</evidence>
<dbReference type="InterPro" id="IPR018060">
    <property type="entry name" value="HTH_AraC"/>
</dbReference>
<keyword evidence="2" id="KW-0238">DNA-binding</keyword>